<keyword evidence="3" id="KW-1185">Reference proteome</keyword>
<comment type="caution">
    <text evidence="2">The sequence shown here is derived from an EMBL/GenBank/DDBJ whole genome shotgun (WGS) entry which is preliminary data.</text>
</comment>
<gene>
    <name evidence="2" type="ORF">ACHAXA_009222</name>
</gene>
<accession>A0ABD3RFS5</accession>
<dbReference type="AlphaFoldDB" id="A0ABD3RFS5"/>
<name>A0ABD3RFS5_9STRA</name>
<reference evidence="2 3" key="1">
    <citation type="submission" date="2024-10" db="EMBL/GenBank/DDBJ databases">
        <title>Updated reference genomes for cyclostephanoid diatoms.</title>
        <authorList>
            <person name="Roberts W.R."/>
            <person name="Alverson A.J."/>
        </authorList>
    </citation>
    <scope>NUCLEOTIDE SEQUENCE [LARGE SCALE GENOMIC DNA]</scope>
    <source>
        <strain evidence="2 3">AJA228-03</strain>
    </source>
</reference>
<sequence>MRNIVIHSLAAAIALGSSTASSSSSSSFRSISSSWVSATPSFVLSMPRGGASSAGGRGSEYEAMLEYAKNRAIEMANVKIEEARRKIVDECSPVSNFGAKADEICSSAIEGFARAVAEAETDADGSSSSSSSSAAYARKLRELEMALDAPLQVLYLRQLALHRDSALSSYRSASRTTDGSDYESMLAADAKFVRDAESSTRKSSSSSLNNWSYDAERAALQSVLSDVASVSRKLVDVQVKSSSQQSTAMQFLQQQQQMIQQLQQQLYGQSSPWNVGVAYRIPDTNFNLQGSYQQGRANIQLSCVPDEYAPMLGPNGFTNGVGPGNLGLSLSLSI</sequence>
<feature type="signal peptide" evidence="1">
    <location>
        <begin position="1"/>
        <end position="20"/>
    </location>
</feature>
<proteinExistence type="predicted"/>
<feature type="chain" id="PRO_5044763613" evidence="1">
    <location>
        <begin position="21"/>
        <end position="334"/>
    </location>
</feature>
<evidence type="ECO:0000256" key="1">
    <source>
        <dbReference type="SAM" id="SignalP"/>
    </source>
</evidence>
<dbReference type="EMBL" id="JALLPB020000230">
    <property type="protein sequence ID" value="KAL3811863.1"/>
    <property type="molecule type" value="Genomic_DNA"/>
</dbReference>
<evidence type="ECO:0000313" key="2">
    <source>
        <dbReference type="EMBL" id="KAL3811863.1"/>
    </source>
</evidence>
<keyword evidence="1" id="KW-0732">Signal</keyword>
<evidence type="ECO:0000313" key="3">
    <source>
        <dbReference type="Proteomes" id="UP001530377"/>
    </source>
</evidence>
<organism evidence="2 3">
    <name type="scientific">Cyclostephanos tholiformis</name>
    <dbReference type="NCBI Taxonomy" id="382380"/>
    <lineage>
        <taxon>Eukaryota</taxon>
        <taxon>Sar</taxon>
        <taxon>Stramenopiles</taxon>
        <taxon>Ochrophyta</taxon>
        <taxon>Bacillariophyta</taxon>
        <taxon>Coscinodiscophyceae</taxon>
        <taxon>Thalassiosirophycidae</taxon>
        <taxon>Stephanodiscales</taxon>
        <taxon>Stephanodiscaceae</taxon>
        <taxon>Cyclostephanos</taxon>
    </lineage>
</organism>
<protein>
    <submittedName>
        <fullName evidence="2">Uncharacterized protein</fullName>
    </submittedName>
</protein>
<dbReference type="Proteomes" id="UP001530377">
    <property type="component" value="Unassembled WGS sequence"/>
</dbReference>